<dbReference type="EMBL" id="JBHRZI010000044">
    <property type="protein sequence ID" value="MFC3897843.1"/>
    <property type="molecule type" value="Genomic_DNA"/>
</dbReference>
<keyword evidence="2 5" id="KW-0413">Isomerase</keyword>
<feature type="non-terminal residue" evidence="5">
    <location>
        <position position="1"/>
    </location>
</feature>
<evidence type="ECO:0000259" key="4">
    <source>
        <dbReference type="Pfam" id="PF11762"/>
    </source>
</evidence>
<organism evidence="5 6">
    <name type="scientific">Lentzea rhizosphaerae</name>
    <dbReference type="NCBI Taxonomy" id="2041025"/>
    <lineage>
        <taxon>Bacteria</taxon>
        <taxon>Bacillati</taxon>
        <taxon>Actinomycetota</taxon>
        <taxon>Actinomycetes</taxon>
        <taxon>Pseudonocardiales</taxon>
        <taxon>Pseudonocardiaceae</taxon>
        <taxon>Lentzea</taxon>
    </lineage>
</organism>
<comment type="caution">
    <text evidence="5">The sequence shown here is derived from an EMBL/GenBank/DDBJ whole genome shotgun (WGS) entry which is preliminary data.</text>
</comment>
<keyword evidence="3" id="KW-0119">Carbohydrate metabolism</keyword>
<keyword evidence="6" id="KW-1185">Reference proteome</keyword>
<accession>A0ABV8C7Y2</accession>
<feature type="domain" description="L-arabinose isomerase C-terminal" evidence="4">
    <location>
        <begin position="1"/>
        <end position="35"/>
    </location>
</feature>
<proteinExistence type="predicted"/>
<sequence length="66" mass="7183">SAECWLTAGGPHHTVMTHAVGSETLRDFATMAATELVLIDADTTPASFLDRLRWNSAYHRLANGIN</sequence>
<evidence type="ECO:0000256" key="3">
    <source>
        <dbReference type="ARBA" id="ARBA00023277"/>
    </source>
</evidence>
<dbReference type="InterPro" id="IPR004216">
    <property type="entry name" value="Fuc/Ara_isomerase_C"/>
</dbReference>
<evidence type="ECO:0000313" key="6">
    <source>
        <dbReference type="Proteomes" id="UP001595690"/>
    </source>
</evidence>
<dbReference type="InterPro" id="IPR024664">
    <property type="entry name" value="Ara_Isoase_C"/>
</dbReference>
<reference evidence="6" key="1">
    <citation type="journal article" date="2019" name="Int. J. Syst. Evol. Microbiol.">
        <title>The Global Catalogue of Microorganisms (GCM) 10K type strain sequencing project: providing services to taxonomists for standard genome sequencing and annotation.</title>
        <authorList>
            <consortium name="The Broad Institute Genomics Platform"/>
            <consortium name="The Broad Institute Genome Sequencing Center for Infectious Disease"/>
            <person name="Wu L."/>
            <person name="Ma J."/>
        </authorList>
    </citation>
    <scope>NUCLEOTIDE SEQUENCE [LARGE SCALE GENOMIC DNA]</scope>
    <source>
        <strain evidence="6">CGMCC 4.7405</strain>
    </source>
</reference>
<dbReference type="Pfam" id="PF11762">
    <property type="entry name" value="Arabinose_Iso_C"/>
    <property type="match status" value="1"/>
</dbReference>
<evidence type="ECO:0000256" key="1">
    <source>
        <dbReference type="ARBA" id="ARBA00022935"/>
    </source>
</evidence>
<dbReference type="PANTHER" id="PTHR38464:SF1">
    <property type="entry name" value="L-ARABINOSE ISOMERASE"/>
    <property type="match status" value="1"/>
</dbReference>
<evidence type="ECO:0000256" key="2">
    <source>
        <dbReference type="ARBA" id="ARBA00023235"/>
    </source>
</evidence>
<keyword evidence="1" id="KW-0054">Arabinose catabolism</keyword>
<dbReference type="GO" id="GO:0016853">
    <property type="term" value="F:isomerase activity"/>
    <property type="evidence" value="ECO:0007669"/>
    <property type="project" value="UniProtKB-KW"/>
</dbReference>
<dbReference type="InterPro" id="IPR003762">
    <property type="entry name" value="Lara_isomerase"/>
</dbReference>
<dbReference type="SUPFAM" id="SSF50443">
    <property type="entry name" value="FucI/AraA C-terminal domain-like"/>
    <property type="match status" value="1"/>
</dbReference>
<dbReference type="Proteomes" id="UP001595690">
    <property type="component" value="Unassembled WGS sequence"/>
</dbReference>
<evidence type="ECO:0000313" key="5">
    <source>
        <dbReference type="EMBL" id="MFC3897843.1"/>
    </source>
</evidence>
<dbReference type="PANTHER" id="PTHR38464">
    <property type="entry name" value="L-ARABINOSE ISOMERASE"/>
    <property type="match status" value="1"/>
</dbReference>
<name>A0ABV8C7Y2_9PSEU</name>
<gene>
    <name evidence="5" type="ORF">ACFOWZ_40805</name>
</gene>
<protein>
    <submittedName>
        <fullName evidence="5">L-arabinose isomerase</fullName>
    </submittedName>
</protein>